<organism evidence="11 12">
    <name type="scientific">Paraburkholderia aromaticivorans</name>
    <dbReference type="NCBI Taxonomy" id="2026199"/>
    <lineage>
        <taxon>Bacteria</taxon>
        <taxon>Pseudomonadati</taxon>
        <taxon>Pseudomonadota</taxon>
        <taxon>Betaproteobacteria</taxon>
        <taxon>Burkholderiales</taxon>
        <taxon>Burkholderiaceae</taxon>
        <taxon>Paraburkholderia</taxon>
    </lineage>
</organism>
<dbReference type="PANTHER" id="PTHR43522:SF2">
    <property type="entry name" value="TRANSKETOLASE 1-RELATED"/>
    <property type="match status" value="1"/>
</dbReference>
<evidence type="ECO:0000256" key="2">
    <source>
        <dbReference type="ARBA" id="ARBA00001964"/>
    </source>
</evidence>
<feature type="domain" description="Transketolase-like pyrimidine-binding" evidence="10">
    <location>
        <begin position="1"/>
        <end position="112"/>
    </location>
</feature>
<dbReference type="InterPro" id="IPR055152">
    <property type="entry name" value="Transketolase-like_C_2"/>
</dbReference>
<dbReference type="OrthoDB" id="8732661at2"/>
<dbReference type="GO" id="GO:0046872">
    <property type="term" value="F:metal ion binding"/>
    <property type="evidence" value="ECO:0007669"/>
    <property type="project" value="UniProtKB-KW"/>
</dbReference>
<evidence type="ECO:0000256" key="6">
    <source>
        <dbReference type="ARBA" id="ARBA00022679"/>
    </source>
</evidence>
<dbReference type="PANTHER" id="PTHR43522">
    <property type="entry name" value="TRANSKETOLASE"/>
    <property type="match status" value="1"/>
</dbReference>
<dbReference type="SUPFAM" id="SSF52922">
    <property type="entry name" value="TK C-terminal domain-like"/>
    <property type="match status" value="1"/>
</dbReference>
<dbReference type="Proteomes" id="UP000215158">
    <property type="component" value="Plasmid pBN2"/>
</dbReference>
<dbReference type="InterPro" id="IPR005475">
    <property type="entry name" value="Transketolase-like_Pyr-bd"/>
</dbReference>
<evidence type="ECO:0000256" key="9">
    <source>
        <dbReference type="ARBA" id="ARBA00023052"/>
    </source>
</evidence>
<dbReference type="FunFam" id="3.40.50.920:FF:000003">
    <property type="entry name" value="Transketolase"/>
    <property type="match status" value="1"/>
</dbReference>
<evidence type="ECO:0000313" key="11">
    <source>
        <dbReference type="EMBL" id="ASW03923.1"/>
    </source>
</evidence>
<dbReference type="Pfam" id="PF22613">
    <property type="entry name" value="Transketolase_C_1"/>
    <property type="match status" value="1"/>
</dbReference>
<dbReference type="InterPro" id="IPR009014">
    <property type="entry name" value="Transketo_C/PFOR_II"/>
</dbReference>
<evidence type="ECO:0000313" key="12">
    <source>
        <dbReference type="Proteomes" id="UP000215158"/>
    </source>
</evidence>
<dbReference type="SUPFAM" id="SSF52518">
    <property type="entry name" value="Thiamin diphosphate-binding fold (THDP-binding)"/>
    <property type="match status" value="1"/>
</dbReference>
<dbReference type="InterPro" id="IPR029061">
    <property type="entry name" value="THDP-binding"/>
</dbReference>
<keyword evidence="11" id="KW-0614">Plasmid</keyword>
<keyword evidence="6" id="KW-0808">Transferase</keyword>
<dbReference type="EC" id="2.2.1.1" evidence="5"/>
<dbReference type="Pfam" id="PF02779">
    <property type="entry name" value="Transket_pyr"/>
    <property type="match status" value="1"/>
</dbReference>
<dbReference type="Gene3D" id="3.40.50.970">
    <property type="match status" value="1"/>
</dbReference>
<dbReference type="Gene3D" id="3.40.50.920">
    <property type="match status" value="1"/>
</dbReference>
<keyword evidence="8" id="KW-0460">Magnesium</keyword>
<sequence>MAAVINSMALHRGSIPYDDTFMTFSDYSRDAIRTSAFEQQRVIHVLAHDSIGLGEDGLTHRPVEHPASLRLIPNNHVWRPCDSVETAVAYLAALQRGSGPSCLVLSRQPQAPFGRDSERIEAIKRGGYVLHDVPAPDVVLIATGSEVEIAMCAAGQLAESGIGARVVSMPCVEVFRAQDAAYREAVLPAAVPRVSVEAGVTWFWKAVVGERGATVGIDTFGESAPADARGRHFGLTPAKVAEAARSLLERDYEHA</sequence>
<evidence type="ECO:0000256" key="1">
    <source>
        <dbReference type="ARBA" id="ARBA00001946"/>
    </source>
</evidence>
<dbReference type="AlphaFoldDB" id="A0A248VYG9"/>
<evidence type="ECO:0000256" key="3">
    <source>
        <dbReference type="ARBA" id="ARBA00007131"/>
    </source>
</evidence>
<keyword evidence="9" id="KW-0786">Thiamine pyrophosphate</keyword>
<accession>A0A248VYG9</accession>
<name>A0A248VYG9_9BURK</name>
<reference evidence="11 12" key="1">
    <citation type="submission" date="2017-08" db="EMBL/GenBank/DDBJ databases">
        <title>Identification and genetic characteristics of simultaneous BTEX- and naphthalene-degrading Paraburkholderia sp. BN5 isolated from petroleum-contaminated soil.</title>
        <authorList>
            <person name="Lee Y."/>
            <person name="Jeon C.O."/>
        </authorList>
    </citation>
    <scope>NUCLEOTIDE SEQUENCE [LARGE SCALE GENOMIC DNA]</scope>
    <source>
        <strain evidence="11 12">BN5</strain>
        <plasmid evidence="11 12">pBN2</plasmid>
    </source>
</reference>
<comment type="cofactor">
    <cofactor evidence="2">
        <name>thiamine diphosphate</name>
        <dbReference type="ChEBI" id="CHEBI:58937"/>
    </cofactor>
</comment>
<dbReference type="GO" id="GO:0005829">
    <property type="term" value="C:cytosol"/>
    <property type="evidence" value="ECO:0007669"/>
    <property type="project" value="TreeGrafter"/>
</dbReference>
<protein>
    <recommendedName>
        <fullName evidence="5">transketolase</fullName>
        <ecNumber evidence="5">2.2.1.1</ecNumber>
    </recommendedName>
</protein>
<comment type="cofactor">
    <cofactor evidence="1">
        <name>Mg(2+)</name>
        <dbReference type="ChEBI" id="CHEBI:18420"/>
    </cofactor>
</comment>
<dbReference type="GO" id="GO:0006098">
    <property type="term" value="P:pentose-phosphate shunt"/>
    <property type="evidence" value="ECO:0007669"/>
    <property type="project" value="TreeGrafter"/>
</dbReference>
<evidence type="ECO:0000256" key="5">
    <source>
        <dbReference type="ARBA" id="ARBA00013152"/>
    </source>
</evidence>
<dbReference type="SMART" id="SM00861">
    <property type="entry name" value="Transket_pyr"/>
    <property type="match status" value="1"/>
</dbReference>
<dbReference type="EMBL" id="CP022992">
    <property type="protein sequence ID" value="ASW03923.1"/>
    <property type="molecule type" value="Genomic_DNA"/>
</dbReference>
<keyword evidence="7" id="KW-0479">Metal-binding</keyword>
<proteinExistence type="inferred from homology"/>
<geneLocation type="plasmid" evidence="11 12">
    <name>pBN2</name>
</geneLocation>
<dbReference type="GO" id="GO:0004802">
    <property type="term" value="F:transketolase activity"/>
    <property type="evidence" value="ECO:0007669"/>
    <property type="project" value="UniProtKB-EC"/>
</dbReference>
<evidence type="ECO:0000256" key="7">
    <source>
        <dbReference type="ARBA" id="ARBA00022723"/>
    </source>
</evidence>
<dbReference type="KEGG" id="parb:CJU94_37790"/>
<evidence type="ECO:0000256" key="4">
    <source>
        <dbReference type="ARBA" id="ARBA00011738"/>
    </source>
</evidence>
<comment type="similarity">
    <text evidence="3">Belongs to the transketolase family.</text>
</comment>
<evidence type="ECO:0000256" key="8">
    <source>
        <dbReference type="ARBA" id="ARBA00022842"/>
    </source>
</evidence>
<comment type="subunit">
    <text evidence="4">Homodimer.</text>
</comment>
<gene>
    <name evidence="11" type="ORF">CJU94_37790</name>
</gene>
<keyword evidence="12" id="KW-1185">Reference proteome</keyword>
<dbReference type="CDD" id="cd07033">
    <property type="entry name" value="TPP_PYR_DXS_TK_like"/>
    <property type="match status" value="1"/>
</dbReference>
<dbReference type="InterPro" id="IPR033247">
    <property type="entry name" value="Transketolase_fam"/>
</dbReference>
<evidence type="ECO:0000259" key="10">
    <source>
        <dbReference type="SMART" id="SM00861"/>
    </source>
</evidence>